<evidence type="ECO:0008006" key="3">
    <source>
        <dbReference type="Google" id="ProtNLM"/>
    </source>
</evidence>
<organism evidence="1 2">
    <name type="scientific">Durusdinium trenchii</name>
    <dbReference type="NCBI Taxonomy" id="1381693"/>
    <lineage>
        <taxon>Eukaryota</taxon>
        <taxon>Sar</taxon>
        <taxon>Alveolata</taxon>
        <taxon>Dinophyceae</taxon>
        <taxon>Suessiales</taxon>
        <taxon>Symbiodiniaceae</taxon>
        <taxon>Durusdinium</taxon>
    </lineage>
</organism>
<evidence type="ECO:0000313" key="1">
    <source>
        <dbReference type="EMBL" id="CAK9002511.1"/>
    </source>
</evidence>
<reference evidence="1 2" key="1">
    <citation type="submission" date="2024-02" db="EMBL/GenBank/DDBJ databases">
        <authorList>
            <person name="Chen Y."/>
            <person name="Shah S."/>
            <person name="Dougan E. K."/>
            <person name="Thang M."/>
            <person name="Chan C."/>
        </authorList>
    </citation>
    <scope>NUCLEOTIDE SEQUENCE [LARGE SCALE GENOMIC DNA]</scope>
</reference>
<proteinExistence type="predicted"/>
<protein>
    <recommendedName>
        <fullName evidence="3">Protein kinase domain-containing protein</fullName>
    </recommendedName>
</protein>
<comment type="caution">
    <text evidence="1">The sequence shown here is derived from an EMBL/GenBank/DDBJ whole genome shotgun (WGS) entry which is preliminary data.</text>
</comment>
<dbReference type="Proteomes" id="UP001642484">
    <property type="component" value="Unassembled WGS sequence"/>
</dbReference>
<sequence length="215" mass="23350">MLECLGHSRGVACLEAEIVKYRDKVSGKLVEARVPTTLLALLRLRASCSGKPLSDQKLARMAVDVMEENAFDPVRAVASLSPSSLLCPSGALRVLGSGFIGIVFLEEDTSESSINVCNDKLRHATTKPLEETGEVVKVMLDDFAKKEYDLCRIFAEAGLGPSPLSLEGPCCVPGGELYCIRMEPISHTLHGLLCVTRSRSKRNSEETSSRRSPLE</sequence>
<accession>A0ABP0IIT7</accession>
<gene>
    <name evidence="1" type="ORF">CCMP2556_LOCUS6885</name>
</gene>
<evidence type="ECO:0000313" key="2">
    <source>
        <dbReference type="Proteomes" id="UP001642484"/>
    </source>
</evidence>
<keyword evidence="2" id="KW-1185">Reference proteome</keyword>
<dbReference type="EMBL" id="CAXAMN010003025">
    <property type="protein sequence ID" value="CAK9002511.1"/>
    <property type="molecule type" value="Genomic_DNA"/>
</dbReference>
<name>A0ABP0IIT7_9DINO</name>